<dbReference type="InterPro" id="IPR023035">
    <property type="entry name" value="Ribosomal_uS9_bac/plastid"/>
</dbReference>
<evidence type="ECO:0000256" key="5">
    <source>
        <dbReference type="HAMAP-Rule" id="MF_00532"/>
    </source>
</evidence>
<reference evidence="6 7" key="1">
    <citation type="journal article" date="2019" name="ISME J.">
        <title>Insights into ecological role of a new deltaproteobacterial order Candidatus Acidulodesulfobacterales by metagenomics and metatranscriptomics.</title>
        <authorList>
            <person name="Tan S."/>
            <person name="Liu J."/>
            <person name="Fang Y."/>
            <person name="Hedlund B.P."/>
            <person name="Lian Z.H."/>
            <person name="Huang L.Y."/>
            <person name="Li J.T."/>
            <person name="Huang L.N."/>
            <person name="Li W.J."/>
            <person name="Jiang H.C."/>
            <person name="Dong H.L."/>
            <person name="Shu W.S."/>
        </authorList>
    </citation>
    <scope>NUCLEOTIDE SEQUENCE [LARGE SCALE GENOMIC DNA]</scope>
    <source>
        <strain evidence="6">AP2</strain>
    </source>
</reference>
<proteinExistence type="inferred from homology"/>
<dbReference type="NCBIfam" id="NF001099">
    <property type="entry name" value="PRK00132.1"/>
    <property type="match status" value="1"/>
</dbReference>
<keyword evidence="3 5" id="KW-0687">Ribonucleoprotein</keyword>
<dbReference type="GO" id="GO:0006412">
    <property type="term" value="P:translation"/>
    <property type="evidence" value="ECO:0007669"/>
    <property type="project" value="UniProtKB-UniRule"/>
</dbReference>
<sequence length="131" mass="14698">MAKKNILQAAGKRKTSIARVLFKEGKGKITINGRDFNDYFPIENQRVMAVKSLAFFPIEDKYDVFVNVRGGGLNGQAGAIKLAIAHLLLLLNPELKTTLSKAGMLTRDSRIKERKKYGQKGARARFQFSKR</sequence>
<dbReference type="PANTHER" id="PTHR21569:SF1">
    <property type="entry name" value="SMALL RIBOSOMAL SUBUNIT PROTEIN US9M"/>
    <property type="match status" value="1"/>
</dbReference>
<dbReference type="HAMAP" id="MF_00532_B">
    <property type="entry name" value="Ribosomal_uS9_B"/>
    <property type="match status" value="1"/>
</dbReference>
<dbReference type="EMBL" id="SGBC01000001">
    <property type="protein sequence ID" value="RZD16830.1"/>
    <property type="molecule type" value="Genomic_DNA"/>
</dbReference>
<dbReference type="SUPFAM" id="SSF54211">
    <property type="entry name" value="Ribosomal protein S5 domain 2-like"/>
    <property type="match status" value="1"/>
</dbReference>
<comment type="similarity">
    <text evidence="1 5">Belongs to the universal ribosomal protein uS9 family.</text>
</comment>
<protein>
    <recommendedName>
        <fullName evidence="4 5">Small ribosomal subunit protein uS9</fullName>
    </recommendedName>
</protein>
<dbReference type="FunFam" id="3.30.230.10:FF:000001">
    <property type="entry name" value="30S ribosomal protein S9"/>
    <property type="match status" value="1"/>
</dbReference>
<dbReference type="Gene3D" id="3.30.230.10">
    <property type="match status" value="1"/>
</dbReference>
<dbReference type="InterPro" id="IPR020568">
    <property type="entry name" value="Ribosomal_Su5_D2-typ_SF"/>
</dbReference>
<dbReference type="GO" id="GO:0003723">
    <property type="term" value="F:RNA binding"/>
    <property type="evidence" value="ECO:0007669"/>
    <property type="project" value="TreeGrafter"/>
</dbReference>
<dbReference type="GO" id="GO:0005737">
    <property type="term" value="C:cytoplasm"/>
    <property type="evidence" value="ECO:0007669"/>
    <property type="project" value="UniProtKB-ARBA"/>
</dbReference>
<dbReference type="Proteomes" id="UP000316562">
    <property type="component" value="Unassembled WGS sequence"/>
</dbReference>
<name>A0A519BHU7_ACIG2</name>
<dbReference type="AlphaFoldDB" id="A0A519BHU7"/>
<dbReference type="Pfam" id="PF00380">
    <property type="entry name" value="Ribosomal_S9"/>
    <property type="match status" value="1"/>
</dbReference>
<evidence type="ECO:0000256" key="3">
    <source>
        <dbReference type="ARBA" id="ARBA00023274"/>
    </source>
</evidence>
<evidence type="ECO:0000313" key="7">
    <source>
        <dbReference type="Proteomes" id="UP000316562"/>
    </source>
</evidence>
<organism evidence="6 7">
    <name type="scientific">Acididesulfobacter guangdongensis</name>
    <dbReference type="NCBI Taxonomy" id="2597225"/>
    <lineage>
        <taxon>Bacteria</taxon>
        <taxon>Deltaproteobacteria</taxon>
        <taxon>Candidatus Acidulodesulfobacterales</taxon>
        <taxon>Candidatus Acididesulfobacter</taxon>
    </lineage>
</organism>
<dbReference type="InterPro" id="IPR000754">
    <property type="entry name" value="Ribosomal_uS9"/>
</dbReference>
<evidence type="ECO:0000256" key="4">
    <source>
        <dbReference type="ARBA" id="ARBA00035259"/>
    </source>
</evidence>
<evidence type="ECO:0000256" key="2">
    <source>
        <dbReference type="ARBA" id="ARBA00022980"/>
    </source>
</evidence>
<dbReference type="InterPro" id="IPR014721">
    <property type="entry name" value="Ribsml_uS5_D2-typ_fold_subgr"/>
</dbReference>
<evidence type="ECO:0000256" key="1">
    <source>
        <dbReference type="ARBA" id="ARBA00005251"/>
    </source>
</evidence>
<dbReference type="GO" id="GO:0003735">
    <property type="term" value="F:structural constituent of ribosome"/>
    <property type="evidence" value="ECO:0007669"/>
    <property type="project" value="InterPro"/>
</dbReference>
<gene>
    <name evidence="5" type="primary">rpsI</name>
    <name evidence="6" type="ORF">EVJ46_00905</name>
</gene>
<keyword evidence="2 5" id="KW-0689">Ribosomal protein</keyword>
<dbReference type="PANTHER" id="PTHR21569">
    <property type="entry name" value="RIBOSOMAL PROTEIN S9"/>
    <property type="match status" value="1"/>
</dbReference>
<accession>A0A519BHU7</accession>
<comment type="caution">
    <text evidence="6">The sequence shown here is derived from an EMBL/GenBank/DDBJ whole genome shotgun (WGS) entry which is preliminary data.</text>
</comment>
<evidence type="ECO:0000313" key="6">
    <source>
        <dbReference type="EMBL" id="RZD16830.1"/>
    </source>
</evidence>
<dbReference type="GO" id="GO:0015935">
    <property type="term" value="C:small ribosomal subunit"/>
    <property type="evidence" value="ECO:0007669"/>
    <property type="project" value="UniProtKB-ARBA"/>
</dbReference>